<dbReference type="Proteomes" id="UP001174694">
    <property type="component" value="Unassembled WGS sequence"/>
</dbReference>
<sequence>MISFPSLLGGSLAARASFLVSSPPVATSDLATYVANTVSAVQALQTWYDTSEGLWNTTGWWNSANCLQVLADFSALDADDANDLNLGGVMANTFTAAQQTVQTAAKTMLNGLGMVLIESTYTKTPARDLNGRGNSGFLNNFYDDEGWWALALIRSYDVTGVPGYLDVAQNIFEDMKAGGDDVCGGGIWWSKDKTYKNAIANELYLAVAASLANRVPARKQEYLSIATQQWTWFNASGMINSAGLINDGLKIKSDGSCVNNNQAVWSYNQGVVLGGLVELSKAMNGSTATKRANSTVAASSALSSSSLLDAASQIAAAAISSLSVSGILTESCEPDCFSGDVVQFKGIFMRNLHYLQLAAPQDAFRNFILANADSIWTNDRDASNKLGMQWVGPASAGDGPTAGTHSSAMDALVAAVAVV</sequence>
<proteinExistence type="predicted"/>
<keyword evidence="2" id="KW-1185">Reference proteome</keyword>
<dbReference type="InterPro" id="IPR005198">
    <property type="entry name" value="Glyco_hydro_76"/>
</dbReference>
<dbReference type="PANTHER" id="PTHR47791">
    <property type="entry name" value="MEIOTICALLY UP-REGULATED GENE 191 PROTEIN"/>
    <property type="match status" value="1"/>
</dbReference>
<dbReference type="InterPro" id="IPR053169">
    <property type="entry name" value="MUG_Protein"/>
</dbReference>
<dbReference type="SUPFAM" id="SSF48208">
    <property type="entry name" value="Six-hairpin glycosidases"/>
    <property type="match status" value="1"/>
</dbReference>
<evidence type="ECO:0000313" key="1">
    <source>
        <dbReference type="EMBL" id="KAJ9136461.1"/>
    </source>
</evidence>
<dbReference type="Pfam" id="PF03663">
    <property type="entry name" value="Glyco_hydro_76"/>
    <property type="match status" value="1"/>
</dbReference>
<name>A0AA38VC43_9PEZI</name>
<accession>A0AA38VC43</accession>
<dbReference type="InterPro" id="IPR008928">
    <property type="entry name" value="6-hairpin_glycosidase_sf"/>
</dbReference>
<gene>
    <name evidence="1" type="ORF">NKR23_g9809</name>
</gene>
<comment type="caution">
    <text evidence="1">The sequence shown here is derived from an EMBL/GenBank/DDBJ whole genome shotgun (WGS) entry which is preliminary data.</text>
</comment>
<reference evidence="1" key="1">
    <citation type="submission" date="2022-07" db="EMBL/GenBank/DDBJ databases">
        <title>Fungi with potential for degradation of polypropylene.</title>
        <authorList>
            <person name="Gostincar C."/>
        </authorList>
    </citation>
    <scope>NUCLEOTIDE SEQUENCE</scope>
    <source>
        <strain evidence="1">EXF-13308</strain>
    </source>
</reference>
<keyword evidence="1" id="KW-0378">Hydrolase</keyword>
<dbReference type="GO" id="GO:0016787">
    <property type="term" value="F:hydrolase activity"/>
    <property type="evidence" value="ECO:0007669"/>
    <property type="project" value="UniProtKB-KW"/>
</dbReference>
<protein>
    <submittedName>
        <fullName evidence="1">Glycosyl hydrolase</fullName>
    </submittedName>
</protein>
<dbReference type="AlphaFoldDB" id="A0AA38VC43"/>
<dbReference type="PANTHER" id="PTHR47791:SF1">
    <property type="entry name" value="ENDO MANNANASE, GH76 FAMILY (EUROFUNG)"/>
    <property type="match status" value="1"/>
</dbReference>
<organism evidence="1 2">
    <name type="scientific">Pleurostoma richardsiae</name>
    <dbReference type="NCBI Taxonomy" id="41990"/>
    <lineage>
        <taxon>Eukaryota</taxon>
        <taxon>Fungi</taxon>
        <taxon>Dikarya</taxon>
        <taxon>Ascomycota</taxon>
        <taxon>Pezizomycotina</taxon>
        <taxon>Sordariomycetes</taxon>
        <taxon>Sordariomycetidae</taxon>
        <taxon>Calosphaeriales</taxon>
        <taxon>Pleurostomataceae</taxon>
        <taxon>Pleurostoma</taxon>
    </lineage>
</organism>
<dbReference type="Gene3D" id="1.50.10.20">
    <property type="match status" value="1"/>
</dbReference>
<dbReference type="GO" id="GO:0005975">
    <property type="term" value="P:carbohydrate metabolic process"/>
    <property type="evidence" value="ECO:0007669"/>
    <property type="project" value="InterPro"/>
</dbReference>
<evidence type="ECO:0000313" key="2">
    <source>
        <dbReference type="Proteomes" id="UP001174694"/>
    </source>
</evidence>
<dbReference type="EMBL" id="JANBVO010000040">
    <property type="protein sequence ID" value="KAJ9136461.1"/>
    <property type="molecule type" value="Genomic_DNA"/>
</dbReference>